<gene>
    <name evidence="2" type="ORF">M6B38_156555</name>
</gene>
<name>A0AAX6F238_IRIPA</name>
<feature type="signal peptide" evidence="1">
    <location>
        <begin position="1"/>
        <end position="30"/>
    </location>
</feature>
<accession>A0AAX6F238</accession>
<reference evidence="2" key="2">
    <citation type="submission" date="2023-04" db="EMBL/GenBank/DDBJ databases">
        <authorList>
            <person name="Bruccoleri R.E."/>
            <person name="Oakeley E.J."/>
            <person name="Faust A.-M."/>
            <person name="Dessus-Babus S."/>
            <person name="Altorfer M."/>
            <person name="Burckhardt D."/>
            <person name="Oertli M."/>
            <person name="Naumann U."/>
            <person name="Petersen F."/>
            <person name="Wong J."/>
        </authorList>
    </citation>
    <scope>NUCLEOTIDE SEQUENCE</scope>
    <source>
        <strain evidence="2">GSM-AAB239-AS_SAM_17_03QT</strain>
        <tissue evidence="2">Leaf</tissue>
    </source>
</reference>
<reference evidence="2" key="1">
    <citation type="journal article" date="2023" name="GigaByte">
        <title>Genome assembly of the bearded iris, Iris pallida Lam.</title>
        <authorList>
            <person name="Bruccoleri R.E."/>
            <person name="Oakeley E.J."/>
            <person name="Faust A.M.E."/>
            <person name="Altorfer M."/>
            <person name="Dessus-Babus S."/>
            <person name="Burckhardt D."/>
            <person name="Oertli M."/>
            <person name="Naumann U."/>
            <person name="Petersen F."/>
            <person name="Wong J."/>
        </authorList>
    </citation>
    <scope>NUCLEOTIDE SEQUENCE</scope>
    <source>
        <strain evidence="2">GSM-AAB239-AS_SAM_17_03QT</strain>
    </source>
</reference>
<proteinExistence type="predicted"/>
<organism evidence="2 3">
    <name type="scientific">Iris pallida</name>
    <name type="common">Sweet iris</name>
    <dbReference type="NCBI Taxonomy" id="29817"/>
    <lineage>
        <taxon>Eukaryota</taxon>
        <taxon>Viridiplantae</taxon>
        <taxon>Streptophyta</taxon>
        <taxon>Embryophyta</taxon>
        <taxon>Tracheophyta</taxon>
        <taxon>Spermatophyta</taxon>
        <taxon>Magnoliopsida</taxon>
        <taxon>Liliopsida</taxon>
        <taxon>Asparagales</taxon>
        <taxon>Iridaceae</taxon>
        <taxon>Iridoideae</taxon>
        <taxon>Irideae</taxon>
        <taxon>Iris</taxon>
    </lineage>
</organism>
<evidence type="ECO:0000313" key="2">
    <source>
        <dbReference type="EMBL" id="KAJ6810487.1"/>
    </source>
</evidence>
<dbReference type="AlphaFoldDB" id="A0AAX6F238"/>
<protein>
    <submittedName>
        <fullName evidence="2">Mannose-specific lectin 3-like</fullName>
    </submittedName>
</protein>
<comment type="caution">
    <text evidence="2">The sequence shown here is derived from an EMBL/GenBank/DDBJ whole genome shotgun (WGS) entry which is preliminary data.</text>
</comment>
<keyword evidence="3" id="KW-1185">Reference proteome</keyword>
<dbReference type="Proteomes" id="UP001140949">
    <property type="component" value="Unassembled WGS sequence"/>
</dbReference>
<feature type="chain" id="PRO_5043522798" evidence="1">
    <location>
        <begin position="31"/>
        <end position="40"/>
    </location>
</feature>
<sequence length="40" mass="4215">MAVVISPSSTFLILSSVLLSTLFSPPLAFAQENNALPLPK</sequence>
<evidence type="ECO:0000256" key="1">
    <source>
        <dbReference type="SAM" id="SignalP"/>
    </source>
</evidence>
<evidence type="ECO:0000313" key="3">
    <source>
        <dbReference type="Proteomes" id="UP001140949"/>
    </source>
</evidence>
<dbReference type="EMBL" id="JANAVB010032419">
    <property type="protein sequence ID" value="KAJ6810487.1"/>
    <property type="molecule type" value="Genomic_DNA"/>
</dbReference>
<keyword evidence="1" id="KW-0732">Signal</keyword>